<evidence type="ECO:0000313" key="2">
    <source>
        <dbReference type="Proteomes" id="UP001156670"/>
    </source>
</evidence>
<dbReference type="RefSeq" id="WP_284321046.1">
    <property type="nucleotide sequence ID" value="NZ_BSOB01000018.1"/>
</dbReference>
<name>A0ABQ5XQ38_9GAMM</name>
<reference evidence="2" key="1">
    <citation type="journal article" date="2019" name="Int. J. Syst. Evol. Microbiol.">
        <title>The Global Catalogue of Microorganisms (GCM) 10K type strain sequencing project: providing services to taxonomists for standard genome sequencing and annotation.</title>
        <authorList>
            <consortium name="The Broad Institute Genomics Platform"/>
            <consortium name="The Broad Institute Genome Sequencing Center for Infectious Disease"/>
            <person name="Wu L."/>
            <person name="Ma J."/>
        </authorList>
    </citation>
    <scope>NUCLEOTIDE SEQUENCE [LARGE SCALE GENOMIC DNA]</scope>
    <source>
        <strain evidence="2">NBRC 111980</strain>
    </source>
</reference>
<evidence type="ECO:0000313" key="1">
    <source>
        <dbReference type="EMBL" id="GLQ93324.1"/>
    </source>
</evidence>
<dbReference type="Proteomes" id="UP001156670">
    <property type="component" value="Unassembled WGS sequence"/>
</dbReference>
<protein>
    <submittedName>
        <fullName evidence="1">Uncharacterized protein</fullName>
    </submittedName>
</protein>
<keyword evidence="2" id="KW-1185">Reference proteome</keyword>
<accession>A0ABQ5XQ38</accession>
<gene>
    <name evidence="1" type="ORF">GCM10007901_22750</name>
</gene>
<proteinExistence type="predicted"/>
<comment type="caution">
    <text evidence="1">The sequence shown here is derived from an EMBL/GenBank/DDBJ whole genome shotgun (WGS) entry which is preliminary data.</text>
</comment>
<sequence>MKFETLFLRGLFGACVLVCGLTLLAMVTAKPASAVSATSHTIAVVSANTTSHAGTAG</sequence>
<organism evidence="1 2">
    <name type="scientific">Dyella acidisoli</name>
    <dbReference type="NCBI Taxonomy" id="1867834"/>
    <lineage>
        <taxon>Bacteria</taxon>
        <taxon>Pseudomonadati</taxon>
        <taxon>Pseudomonadota</taxon>
        <taxon>Gammaproteobacteria</taxon>
        <taxon>Lysobacterales</taxon>
        <taxon>Rhodanobacteraceae</taxon>
        <taxon>Dyella</taxon>
    </lineage>
</organism>
<dbReference type="EMBL" id="BSOB01000018">
    <property type="protein sequence ID" value="GLQ93324.1"/>
    <property type="molecule type" value="Genomic_DNA"/>
</dbReference>